<dbReference type="Proteomes" id="UP000245998">
    <property type="component" value="Unassembled WGS sequence"/>
</dbReference>
<dbReference type="SMART" id="SM00493">
    <property type="entry name" value="TOPRIM"/>
    <property type="match status" value="1"/>
</dbReference>
<organism evidence="4 5">
    <name type="scientific">Pueribacillus theae</name>
    <dbReference type="NCBI Taxonomy" id="2171751"/>
    <lineage>
        <taxon>Bacteria</taxon>
        <taxon>Bacillati</taxon>
        <taxon>Bacillota</taxon>
        <taxon>Bacilli</taxon>
        <taxon>Bacillales</taxon>
        <taxon>Bacillaceae</taxon>
        <taxon>Pueribacillus</taxon>
    </lineage>
</organism>
<sequence>MYADDFKALFPDGEWENSGNDNYLINCPFHDHLESKTLAIDFNSGLWVCKNPECGASGKGVKQLEQRMYRQERIGAFEEQISIGRSKLQNDKEMLTFLQNERGLNAETAYRYSLAVSTEPVKDTLTGVVTYKKYLLIPIFDRTGNIVSGRKYLLPQYREDGDTKIKFTWPKSPITLYPVSSLNKGTIVITEGELDALLLNQLGIPAVTSTGGSSADFKPFASSFQGKTVYICYDSDNAGKTGAEKVAKTLINQPDTVVYNIDLQLEDGEDVTDYFIKYKKTKDDFLMLMKHAQKIETPTPPELPMSHIGTKHINKQYLVEARVLGESGISKFLWNHHSVLECKGYGLEACHDCPLNEAKKAVVIEPNDPLVMELIEQTPQKQRQFIGSMAHIPYITNTKRCNFWKFSDESKQEIAVPIFIESADENTPEAKRELAGYVTTEKAASSIKSGHKARFWLTPVQETRNNGQLMFIAEEAIPLQDDLDTFKMTEKLHARLKVFQGNPFQKIPEITSSLNKSIYRIRGREDLVTAYDLVYHSVLGIPNPNAPNRIVKGWVELLVIGDPGEGKSQLAMEMQRYYDLGAIQDAATATPGGLTVTTVQMGGKWIFRDGLLPLNDRRLVFIDEFNKLHAEDMGRLNTSRSSGSITASSSAGTYEKDARVRLVWITNPRDGQRINMGRDAGEFPIKMVPELFPDRGSQDRLDFAVLILQVDDKPEFTFPPADKEDPVYTKELCRSLILWAWTRRPDQIKFTKDAVKEIRLISDQLRRTYWHADSDIELINSGERTTERIMRLSAAAAARTYSTADGENLFITPEHVQFVKQFLENQYGKMEYGEYIQSIQMRQKARIIEEAEETPDTEKTIEQVAEAQVYQLLIQDRLFKDMLTSGMYDISLERKLENRNVLGWLYTKGYVRTDDARHFKFTKAFYQELEPRLGNIPQTF</sequence>
<keyword evidence="5" id="KW-1185">Reference proteome</keyword>
<dbReference type="InterPro" id="IPR034154">
    <property type="entry name" value="TOPRIM_DnaG/twinkle"/>
</dbReference>
<dbReference type="SUPFAM" id="SSF52540">
    <property type="entry name" value="P-loop containing nucleoside triphosphate hydrolases"/>
    <property type="match status" value="1"/>
</dbReference>
<dbReference type="PROSITE" id="PS50051">
    <property type="entry name" value="MCM_2"/>
    <property type="match status" value="1"/>
</dbReference>
<dbReference type="InterPro" id="IPR027417">
    <property type="entry name" value="P-loop_NTPase"/>
</dbReference>
<accession>A0A2U1K280</accession>
<dbReference type="Pfam" id="PF13155">
    <property type="entry name" value="Toprim_2"/>
    <property type="match status" value="1"/>
</dbReference>
<keyword evidence="1" id="KW-0547">Nucleotide-binding</keyword>
<dbReference type="Gene3D" id="3.40.1360.10">
    <property type="match status" value="1"/>
</dbReference>
<evidence type="ECO:0000259" key="3">
    <source>
        <dbReference type="PROSITE" id="PS50051"/>
    </source>
</evidence>
<evidence type="ECO:0000256" key="1">
    <source>
        <dbReference type="ARBA" id="ARBA00022741"/>
    </source>
</evidence>
<dbReference type="InterPro" id="IPR006171">
    <property type="entry name" value="TOPRIM_dom"/>
</dbReference>
<dbReference type="GO" id="GO:0005524">
    <property type="term" value="F:ATP binding"/>
    <property type="evidence" value="ECO:0007669"/>
    <property type="project" value="UniProtKB-KW"/>
</dbReference>
<dbReference type="InterPro" id="IPR001208">
    <property type="entry name" value="MCM_dom"/>
</dbReference>
<evidence type="ECO:0000313" key="5">
    <source>
        <dbReference type="Proteomes" id="UP000245998"/>
    </source>
</evidence>
<dbReference type="Gene3D" id="3.40.50.300">
    <property type="entry name" value="P-loop containing nucleotide triphosphate hydrolases"/>
    <property type="match status" value="1"/>
</dbReference>
<dbReference type="SUPFAM" id="SSF56731">
    <property type="entry name" value="DNA primase core"/>
    <property type="match status" value="1"/>
</dbReference>
<dbReference type="CDD" id="cd01029">
    <property type="entry name" value="TOPRIM_primases"/>
    <property type="match status" value="1"/>
</dbReference>
<dbReference type="RefSeq" id="WP_116554825.1">
    <property type="nucleotide sequence ID" value="NZ_QCZG01000019.1"/>
</dbReference>
<name>A0A2U1K280_9BACI</name>
<dbReference type="Pfam" id="PF00493">
    <property type="entry name" value="MCM"/>
    <property type="match status" value="1"/>
</dbReference>
<comment type="caution">
    <text evidence="4">The sequence shown here is derived from an EMBL/GenBank/DDBJ whole genome shotgun (WGS) entry which is preliminary data.</text>
</comment>
<dbReference type="GO" id="GO:0003677">
    <property type="term" value="F:DNA binding"/>
    <property type="evidence" value="ECO:0007669"/>
    <property type="project" value="InterPro"/>
</dbReference>
<reference evidence="4 5" key="1">
    <citation type="submission" date="2018-04" db="EMBL/GenBank/DDBJ databases">
        <title>Camelliibacillus theae gen. nov., sp. nov., isolated from Pu'er tea.</title>
        <authorList>
            <person name="Niu L."/>
        </authorList>
    </citation>
    <scope>NUCLEOTIDE SEQUENCE [LARGE SCALE GENOMIC DNA]</scope>
    <source>
        <strain evidence="4 5">T8</strain>
    </source>
</reference>
<evidence type="ECO:0000313" key="4">
    <source>
        <dbReference type="EMBL" id="PWA11093.1"/>
    </source>
</evidence>
<dbReference type="OrthoDB" id="143059at2"/>
<evidence type="ECO:0000256" key="2">
    <source>
        <dbReference type="ARBA" id="ARBA00022840"/>
    </source>
</evidence>
<feature type="domain" description="MCM C-terminal AAA(+) ATPase" evidence="3">
    <location>
        <begin position="551"/>
        <end position="672"/>
    </location>
</feature>
<protein>
    <recommendedName>
        <fullName evidence="3">MCM C-terminal AAA(+) ATPase domain-containing protein</fullName>
    </recommendedName>
</protein>
<dbReference type="EMBL" id="QCZG01000019">
    <property type="protein sequence ID" value="PWA11093.1"/>
    <property type="molecule type" value="Genomic_DNA"/>
</dbReference>
<dbReference type="AlphaFoldDB" id="A0A2U1K280"/>
<proteinExistence type="predicted"/>
<gene>
    <name evidence="4" type="ORF">DCC39_10365</name>
</gene>
<keyword evidence="2" id="KW-0067">ATP-binding</keyword>